<organism evidence="3 4">
    <name type="scientific">Debaryomyces fabryi</name>
    <dbReference type="NCBI Taxonomy" id="58627"/>
    <lineage>
        <taxon>Eukaryota</taxon>
        <taxon>Fungi</taxon>
        <taxon>Dikarya</taxon>
        <taxon>Ascomycota</taxon>
        <taxon>Saccharomycotina</taxon>
        <taxon>Pichiomycetes</taxon>
        <taxon>Debaryomycetaceae</taxon>
        <taxon>Debaryomyces</taxon>
    </lineage>
</organism>
<gene>
    <name evidence="3" type="ORF">AC631_04065</name>
</gene>
<dbReference type="PROSITE" id="PS00463">
    <property type="entry name" value="ZN2_CY6_FUNGAL_1"/>
    <property type="match status" value="1"/>
</dbReference>
<dbReference type="OrthoDB" id="3598904at2759"/>
<dbReference type="Proteomes" id="UP000054251">
    <property type="component" value="Unassembled WGS sequence"/>
</dbReference>
<accession>A0A0V1PV80</accession>
<dbReference type="SUPFAM" id="SSF57701">
    <property type="entry name" value="Zn2/Cys6 DNA-binding domain"/>
    <property type="match status" value="1"/>
</dbReference>
<dbReference type="CDD" id="cd00067">
    <property type="entry name" value="GAL4"/>
    <property type="match status" value="1"/>
</dbReference>
<dbReference type="PANTHER" id="PTHR37534:SF46">
    <property type="entry name" value="ZN(II)2CYS6 TRANSCRIPTION FACTOR (EUROFUNG)"/>
    <property type="match status" value="1"/>
</dbReference>
<sequence>MNYKNYQQVVCLNTKQPKVVKKLRSIRKPASTSGKKRTKTGCLTCRKRKKKCDEEKIDGKCQACTRNFLSCCWPTSNVVEMSSAPQTKEIMKTPISSPTASPMSAYPSPRSPIDLHSDDEIRSLSLDNSNYKLVSFKLEGRDVPKSKYTIKDAEQVQQKNESSELKFIITSVDSHQELCQVSSD</sequence>
<dbReference type="InterPro" id="IPR036864">
    <property type="entry name" value="Zn2-C6_fun-type_DNA-bd_sf"/>
</dbReference>
<name>A0A0V1PV80_9ASCO</name>
<dbReference type="GO" id="GO:0000981">
    <property type="term" value="F:DNA-binding transcription factor activity, RNA polymerase II-specific"/>
    <property type="evidence" value="ECO:0007669"/>
    <property type="project" value="InterPro"/>
</dbReference>
<dbReference type="GeneID" id="26841074"/>
<dbReference type="InterPro" id="IPR001138">
    <property type="entry name" value="Zn2Cys6_DnaBD"/>
</dbReference>
<evidence type="ECO:0000313" key="4">
    <source>
        <dbReference type="Proteomes" id="UP000054251"/>
    </source>
</evidence>
<dbReference type="EMBL" id="LMYN01000099">
    <property type="protein sequence ID" value="KSA00185.1"/>
    <property type="molecule type" value="Genomic_DNA"/>
</dbReference>
<proteinExistence type="predicted"/>
<dbReference type="GO" id="GO:0008270">
    <property type="term" value="F:zinc ion binding"/>
    <property type="evidence" value="ECO:0007669"/>
    <property type="project" value="InterPro"/>
</dbReference>
<dbReference type="AlphaFoldDB" id="A0A0V1PV80"/>
<dbReference type="PROSITE" id="PS50048">
    <property type="entry name" value="ZN2_CY6_FUNGAL_2"/>
    <property type="match status" value="1"/>
</dbReference>
<comment type="caution">
    <text evidence="3">The sequence shown here is derived from an EMBL/GenBank/DDBJ whole genome shotgun (WGS) entry which is preliminary data.</text>
</comment>
<dbReference type="SMART" id="SM00066">
    <property type="entry name" value="GAL4"/>
    <property type="match status" value="1"/>
</dbReference>
<evidence type="ECO:0000256" key="1">
    <source>
        <dbReference type="ARBA" id="ARBA00023242"/>
    </source>
</evidence>
<dbReference type="Gene3D" id="4.10.240.10">
    <property type="entry name" value="Zn(2)-C6 fungal-type DNA-binding domain"/>
    <property type="match status" value="1"/>
</dbReference>
<protein>
    <recommendedName>
        <fullName evidence="2">Zn(2)-C6 fungal-type domain-containing protein</fullName>
    </recommendedName>
</protein>
<evidence type="ECO:0000259" key="2">
    <source>
        <dbReference type="PROSITE" id="PS50048"/>
    </source>
</evidence>
<keyword evidence="4" id="KW-1185">Reference proteome</keyword>
<keyword evidence="1" id="KW-0539">Nucleus</keyword>
<reference evidence="3 4" key="1">
    <citation type="submission" date="2015-11" db="EMBL/GenBank/DDBJ databases">
        <title>The genome of Debaryomyces fabryi.</title>
        <authorList>
            <person name="Tafer H."/>
            <person name="Lopandic K."/>
        </authorList>
    </citation>
    <scope>NUCLEOTIDE SEQUENCE [LARGE SCALE GENOMIC DNA]</scope>
    <source>
        <strain evidence="3 4">CBS 789</strain>
    </source>
</reference>
<dbReference type="PANTHER" id="PTHR37534">
    <property type="entry name" value="TRANSCRIPTIONAL ACTIVATOR PROTEIN UGA3"/>
    <property type="match status" value="1"/>
</dbReference>
<dbReference type="RefSeq" id="XP_015466287.1">
    <property type="nucleotide sequence ID" value="XM_015612894.1"/>
</dbReference>
<evidence type="ECO:0000313" key="3">
    <source>
        <dbReference type="EMBL" id="KSA00185.1"/>
    </source>
</evidence>
<feature type="domain" description="Zn(2)-C6 fungal-type" evidence="2">
    <location>
        <begin position="41"/>
        <end position="73"/>
    </location>
</feature>